<proteinExistence type="predicted"/>
<protein>
    <recommendedName>
        <fullName evidence="1">DUF4283 domain-containing protein</fullName>
    </recommendedName>
</protein>
<dbReference type="OrthoDB" id="1745573at2759"/>
<accession>A0A565CUE4</accession>
<reference evidence="2" key="1">
    <citation type="submission" date="2019-07" db="EMBL/GenBank/DDBJ databases">
        <authorList>
            <person name="Dittberner H."/>
        </authorList>
    </citation>
    <scope>NUCLEOTIDE SEQUENCE [LARGE SCALE GENOMIC DNA]</scope>
</reference>
<comment type="caution">
    <text evidence="2">The sequence shown here is derived from an EMBL/GenBank/DDBJ whole genome shotgun (WGS) entry which is preliminary data.</text>
</comment>
<name>A0A565CUE4_9BRAS</name>
<organism evidence="2 3">
    <name type="scientific">Arabis nemorensis</name>
    <dbReference type="NCBI Taxonomy" id="586526"/>
    <lineage>
        <taxon>Eukaryota</taxon>
        <taxon>Viridiplantae</taxon>
        <taxon>Streptophyta</taxon>
        <taxon>Embryophyta</taxon>
        <taxon>Tracheophyta</taxon>
        <taxon>Spermatophyta</taxon>
        <taxon>Magnoliopsida</taxon>
        <taxon>eudicotyledons</taxon>
        <taxon>Gunneridae</taxon>
        <taxon>Pentapetalae</taxon>
        <taxon>rosids</taxon>
        <taxon>malvids</taxon>
        <taxon>Brassicales</taxon>
        <taxon>Brassicaceae</taxon>
        <taxon>Arabideae</taxon>
        <taxon>Arabis</taxon>
    </lineage>
</organism>
<dbReference type="AlphaFoldDB" id="A0A565CUE4"/>
<feature type="domain" description="DUF4283" evidence="1">
    <location>
        <begin position="100"/>
        <end position="175"/>
    </location>
</feature>
<evidence type="ECO:0000313" key="2">
    <source>
        <dbReference type="EMBL" id="VVB17191.1"/>
    </source>
</evidence>
<dbReference type="Pfam" id="PF14111">
    <property type="entry name" value="DUF4283"/>
    <property type="match status" value="1"/>
</dbReference>
<dbReference type="InterPro" id="IPR040256">
    <property type="entry name" value="At4g02000-like"/>
</dbReference>
<dbReference type="PANTHER" id="PTHR31286">
    <property type="entry name" value="GLYCINE-RICH CELL WALL STRUCTURAL PROTEIN 1.8-LIKE"/>
    <property type="match status" value="1"/>
</dbReference>
<dbReference type="Proteomes" id="UP000489600">
    <property type="component" value="Unassembled WGS sequence"/>
</dbReference>
<gene>
    <name evidence="2" type="ORF">ANE_LOCUS27635</name>
</gene>
<evidence type="ECO:0000313" key="3">
    <source>
        <dbReference type="Proteomes" id="UP000489600"/>
    </source>
</evidence>
<sequence>MGFACISIKGYDQILFRGQRDVAELLRYRTGLYKKTVDQTVVSIKPAFVFNPLAFNCSPVLPYFYDQMAFFGKMIAAEQDTKRSKPLQLPPINNEAILKKFEKTLVGRVLNDEIPESRVKAMIAFLPSVWKCEGRAEGVKMGRGSFHFRFEEESTLQSILDNGPYHFDGWMIAINR</sequence>
<dbReference type="InterPro" id="IPR025558">
    <property type="entry name" value="DUF4283"/>
</dbReference>
<dbReference type="EMBL" id="CABITT030000008">
    <property type="protein sequence ID" value="VVB17191.1"/>
    <property type="molecule type" value="Genomic_DNA"/>
</dbReference>
<evidence type="ECO:0000259" key="1">
    <source>
        <dbReference type="Pfam" id="PF14111"/>
    </source>
</evidence>
<dbReference type="PANTHER" id="PTHR31286:SF178">
    <property type="entry name" value="DUF4283 DOMAIN-CONTAINING PROTEIN"/>
    <property type="match status" value="1"/>
</dbReference>
<keyword evidence="3" id="KW-1185">Reference proteome</keyword>